<name>A0A1I4ZD51_9HYPH</name>
<dbReference type="InterPro" id="IPR006311">
    <property type="entry name" value="TAT_signal"/>
</dbReference>
<dbReference type="InterPro" id="IPR027056">
    <property type="entry name" value="Gluconate_2DH_su3"/>
</dbReference>
<accession>A0A1I4ZD51</accession>
<dbReference type="AlphaFoldDB" id="A0A1I4ZD51"/>
<gene>
    <name evidence="1" type="ORF">SAMN04488056_10149</name>
</gene>
<dbReference type="Pfam" id="PF13618">
    <property type="entry name" value="Gluconate_2-dh3"/>
    <property type="match status" value="1"/>
</dbReference>
<organism evidence="1 2">
    <name type="scientific">Cohaesibacter marisflavi</name>
    <dbReference type="NCBI Taxonomy" id="655353"/>
    <lineage>
        <taxon>Bacteria</taxon>
        <taxon>Pseudomonadati</taxon>
        <taxon>Pseudomonadota</taxon>
        <taxon>Alphaproteobacteria</taxon>
        <taxon>Hyphomicrobiales</taxon>
        <taxon>Cohaesibacteraceae</taxon>
    </lineage>
</organism>
<reference evidence="1 2" key="1">
    <citation type="submission" date="2016-10" db="EMBL/GenBank/DDBJ databases">
        <authorList>
            <person name="de Groot N.N."/>
        </authorList>
    </citation>
    <scope>NUCLEOTIDE SEQUENCE [LARGE SCALE GENOMIC DNA]</scope>
    <source>
        <strain evidence="1 2">CGMCC 1.9157</strain>
    </source>
</reference>
<keyword evidence="2" id="KW-1185">Reference proteome</keyword>
<evidence type="ECO:0000313" key="2">
    <source>
        <dbReference type="Proteomes" id="UP000199236"/>
    </source>
</evidence>
<dbReference type="EMBL" id="FOVR01000001">
    <property type="protein sequence ID" value="SFN48211.1"/>
    <property type="molecule type" value="Genomic_DNA"/>
</dbReference>
<protein>
    <submittedName>
        <fullName evidence="1">Gluconate 2-dehydrogenase gamma chain</fullName>
    </submittedName>
</protein>
<dbReference type="Proteomes" id="UP000199236">
    <property type="component" value="Unassembled WGS sequence"/>
</dbReference>
<dbReference type="RefSeq" id="WP_175527846.1">
    <property type="nucleotide sequence ID" value="NZ_FOVR01000001.1"/>
</dbReference>
<dbReference type="STRING" id="655353.SAMN04488056_10149"/>
<dbReference type="PROSITE" id="PS51318">
    <property type="entry name" value="TAT"/>
    <property type="match status" value="1"/>
</dbReference>
<proteinExistence type="predicted"/>
<sequence>MTDIPGRVSRRGFLMGSAASAAYATLMNPSLSYAQGELPPLEEYEPVYFTADEWRFVMAACDRLIPAEGDGPGALETRVPVFIDLQMAGSFGDASDWYMAGPHQPDADPLLGFQSPLTPAQIYRQAIPAFQEWCQTTHGDAFENLDSATKDKALTSLQKGDVALAPELRDFFSFLLQNTKEGYFADPKYGGNYQLKAWAYIGFPGARAAYTEWVTRHNQTYPLPALSISGERA</sequence>
<evidence type="ECO:0000313" key="1">
    <source>
        <dbReference type="EMBL" id="SFN48211.1"/>
    </source>
</evidence>